<accession>A0A1G7XJ42</accession>
<evidence type="ECO:0000256" key="1">
    <source>
        <dbReference type="ARBA" id="ARBA00022679"/>
    </source>
</evidence>
<dbReference type="SUPFAM" id="SSF53335">
    <property type="entry name" value="S-adenosyl-L-methionine-dependent methyltransferases"/>
    <property type="match status" value="1"/>
</dbReference>
<dbReference type="STRING" id="1121419.SAMN05443529_1071"/>
<dbReference type="InterPro" id="IPR029063">
    <property type="entry name" value="SAM-dependent_MTases_sf"/>
</dbReference>
<keyword evidence="3" id="KW-0489">Methyltransferase</keyword>
<dbReference type="Gene3D" id="2.20.25.110">
    <property type="entry name" value="S-adenosyl-L-methionine-dependent methyltransferases"/>
    <property type="match status" value="1"/>
</dbReference>
<dbReference type="AlphaFoldDB" id="A0A1G7XJ42"/>
<dbReference type="EMBL" id="FNCP01000007">
    <property type="protein sequence ID" value="SDG84081.1"/>
    <property type="molecule type" value="Genomic_DNA"/>
</dbReference>
<dbReference type="InterPro" id="IPR041698">
    <property type="entry name" value="Methyltransf_25"/>
</dbReference>
<dbReference type="RefSeq" id="WP_092331877.1">
    <property type="nucleotide sequence ID" value="NZ_FNCP01000007.1"/>
</dbReference>
<dbReference type="OrthoDB" id="9811589at2"/>
<evidence type="ECO:0000259" key="2">
    <source>
        <dbReference type="Pfam" id="PF13649"/>
    </source>
</evidence>
<dbReference type="CDD" id="cd02440">
    <property type="entry name" value="AdoMet_MTases"/>
    <property type="match status" value="1"/>
</dbReference>
<protein>
    <submittedName>
        <fullName evidence="3">Methyltransferase domain-containing protein</fullName>
    </submittedName>
</protein>
<dbReference type="Proteomes" id="UP000198656">
    <property type="component" value="Unassembled WGS sequence"/>
</dbReference>
<dbReference type="Gene3D" id="3.40.50.150">
    <property type="entry name" value="Vaccinia Virus protein VP39"/>
    <property type="match status" value="1"/>
</dbReference>
<name>A0A1G7XJ42_9FIRM</name>
<gene>
    <name evidence="3" type="ORF">SAMN05443529_1071</name>
</gene>
<proteinExistence type="predicted"/>
<keyword evidence="4" id="KW-1185">Reference proteome</keyword>
<dbReference type="Pfam" id="PF13649">
    <property type="entry name" value="Methyltransf_25"/>
    <property type="match status" value="1"/>
</dbReference>
<feature type="domain" description="Methyltransferase" evidence="2">
    <location>
        <begin position="37"/>
        <end position="122"/>
    </location>
</feature>
<dbReference type="PANTHER" id="PTHR43861">
    <property type="entry name" value="TRANS-ACONITATE 2-METHYLTRANSFERASE-RELATED"/>
    <property type="match status" value="1"/>
</dbReference>
<evidence type="ECO:0000313" key="3">
    <source>
        <dbReference type="EMBL" id="SDG84081.1"/>
    </source>
</evidence>
<sequence>MDFYRSLSEHYDEIFPLKEPQKSFLNDYVTQEKLKSILDIGCGTGTFALEISRMGLKVLGVDLSDEMIGISKKKAQGFWGDASFAVADMRDLSKIETEFEGVLCLGNTLAHVSGETELKDVIVEFLKKGTHLLVQTVNYDRMLAARIREFPVIKTSHLTFYRFYDYRSDGKIDFSMKIEFPDTKEVVSGVNILFPITSAVLKKALLEAGWEISGVWGNYEGASWTEDSPATIIAAKRKLVKK</sequence>
<dbReference type="GO" id="GO:0032259">
    <property type="term" value="P:methylation"/>
    <property type="evidence" value="ECO:0007669"/>
    <property type="project" value="UniProtKB-KW"/>
</dbReference>
<reference evidence="4" key="1">
    <citation type="submission" date="2016-10" db="EMBL/GenBank/DDBJ databases">
        <authorList>
            <person name="Varghese N."/>
            <person name="Submissions S."/>
        </authorList>
    </citation>
    <scope>NUCLEOTIDE SEQUENCE [LARGE SCALE GENOMIC DNA]</scope>
    <source>
        <strain evidence="4">DSM 8344</strain>
    </source>
</reference>
<organism evidence="3 4">
    <name type="scientific">Desulfosporosinus hippei DSM 8344</name>
    <dbReference type="NCBI Taxonomy" id="1121419"/>
    <lineage>
        <taxon>Bacteria</taxon>
        <taxon>Bacillati</taxon>
        <taxon>Bacillota</taxon>
        <taxon>Clostridia</taxon>
        <taxon>Eubacteriales</taxon>
        <taxon>Desulfitobacteriaceae</taxon>
        <taxon>Desulfosporosinus</taxon>
    </lineage>
</organism>
<dbReference type="GO" id="GO:0008168">
    <property type="term" value="F:methyltransferase activity"/>
    <property type="evidence" value="ECO:0007669"/>
    <property type="project" value="UniProtKB-KW"/>
</dbReference>
<keyword evidence="1 3" id="KW-0808">Transferase</keyword>
<evidence type="ECO:0000313" key="4">
    <source>
        <dbReference type="Proteomes" id="UP000198656"/>
    </source>
</evidence>